<dbReference type="AlphaFoldDB" id="A0A0E1X4H4"/>
<dbReference type="InterPro" id="IPR036866">
    <property type="entry name" value="RibonucZ/Hydroxyglut_hydro"/>
</dbReference>
<keyword evidence="3" id="KW-0378">Hydrolase</keyword>
<sequence>MLIVITNIERIGDVMKIGDISIHYLNGGNTKMDGGAMFGVVPKPLWSKQYNANERNQINLPTHPILIQTAQYNLIIDAGIGNGKLSEKQLRNFGVDEESHITADLANYNLTPKDIDYVLMTHMHFDHAAGLTDQAGHAIFENAIHVVQQDEWHEFIAPNIRSKSTYWDKNKGDYSNKLILFEKHFEPVPGIKMQHSGGHSFGHTIITIESQGDKAVHMGDIFPTTAHKNPLWVTAYDDYPMQSIREKERMIPYFIQQQYWFLFYHDENYFAVKYSDDGESIDAYILRETLVDNN</sequence>
<dbReference type="GO" id="GO:0016787">
    <property type="term" value="F:hydrolase activity"/>
    <property type="evidence" value="ECO:0007669"/>
    <property type="project" value="UniProtKB-KW"/>
</dbReference>
<reference evidence="6" key="1">
    <citation type="submission" date="2010-05" db="EMBL/GenBank/DDBJ databases">
        <authorList>
            <person name="Muzny D."/>
            <person name="Qin X."/>
            <person name="Buhay C."/>
            <person name="Dugan-Rocha S."/>
            <person name="Ding Y."/>
            <person name="Chen G."/>
            <person name="Hawes A."/>
            <person name="Holder M."/>
            <person name="Jhangiani S."/>
            <person name="Johnson A."/>
            <person name="Khan Z."/>
            <person name="Li Z."/>
            <person name="Liu W."/>
            <person name="Liu X."/>
            <person name="Perez L."/>
            <person name="Shen H."/>
            <person name="Wang Q."/>
            <person name="Watt J."/>
            <person name="Xi L."/>
            <person name="Xin Y."/>
            <person name="Zhou J."/>
            <person name="Deng J."/>
            <person name="Jiang H."/>
            <person name="Liu Y."/>
            <person name="Qu J."/>
            <person name="Song X.-Z."/>
            <person name="Zhang L."/>
            <person name="Villasana D."/>
            <person name="Johnson A."/>
            <person name="Liu J."/>
            <person name="Liyanage D."/>
            <person name="Lorensuhewa L."/>
            <person name="Robinson T."/>
            <person name="Song A."/>
            <person name="Song B.-B."/>
            <person name="Dinh H."/>
            <person name="Thornton R."/>
            <person name="Coyle M."/>
            <person name="Francisco L."/>
            <person name="Jackson L."/>
            <person name="Javaid M."/>
            <person name="Korchina V."/>
            <person name="Kovar C."/>
            <person name="Mata R."/>
            <person name="Mathew T."/>
            <person name="Ngo R."/>
            <person name="Nguyen L."/>
            <person name="Nguyen N."/>
            <person name="Okwuonu G."/>
            <person name="Ongeri F."/>
            <person name="Pham C."/>
            <person name="Simmons D."/>
            <person name="Wilczek-Boney K."/>
            <person name="Hale W."/>
            <person name="Jakkamsetti A."/>
            <person name="Pham P."/>
            <person name="Ruth R."/>
            <person name="San Lucas F."/>
            <person name="Warren J."/>
            <person name="Zhang J."/>
            <person name="Zhao Z."/>
            <person name="Zhou C."/>
            <person name="Zhu D."/>
            <person name="Lee S."/>
            <person name="Bess C."/>
            <person name="Blankenburg K."/>
            <person name="Forbes L."/>
            <person name="Fu Q."/>
            <person name="Gubbala S."/>
            <person name="Hirani K."/>
            <person name="Jayaseelan J.C."/>
            <person name="Lara F."/>
            <person name="Munidasa M."/>
            <person name="Palculict T."/>
            <person name="Patil S."/>
            <person name="Pu L.-L."/>
            <person name="Saada N."/>
            <person name="Tang L."/>
            <person name="Weissenberger G."/>
            <person name="Zhu Y."/>
            <person name="Hemphill L."/>
            <person name="Shang Y."/>
            <person name="Youmans B."/>
            <person name="Ayvaz T."/>
            <person name="Ross M."/>
            <person name="Santibanez J."/>
            <person name="Aqrawi P."/>
            <person name="Gross S."/>
            <person name="Joshi V."/>
            <person name="Fowler G."/>
            <person name="Nazareth L."/>
            <person name="Reid J."/>
            <person name="Worley K."/>
            <person name="Petrosino J."/>
            <person name="Highlander S."/>
            <person name="Gibbs R."/>
        </authorList>
    </citation>
    <scope>NUCLEOTIDE SEQUENCE [LARGE SCALE GENOMIC DNA]</scope>
    <source>
        <strain evidence="6">MN8</strain>
    </source>
</reference>
<gene>
    <name evidence="6" type="ORF">HMPREF0769_11943</name>
</gene>
<protein>
    <submittedName>
        <fullName evidence="6">Metallo-beta-lactamase domain protein</fullName>
    </submittedName>
</protein>
<accession>A0A0E1X4H4</accession>
<keyword evidence="4" id="KW-0862">Zinc</keyword>
<evidence type="ECO:0000256" key="3">
    <source>
        <dbReference type="ARBA" id="ARBA00022801"/>
    </source>
</evidence>
<feature type="domain" description="Metallo-beta-lactamase" evidence="5">
    <location>
        <begin position="61"/>
        <end position="258"/>
    </location>
</feature>
<evidence type="ECO:0000313" key="6">
    <source>
        <dbReference type="EMBL" id="EFH94322.1"/>
    </source>
</evidence>
<dbReference type="PANTHER" id="PTHR42978">
    <property type="entry name" value="QUORUM-QUENCHING LACTONASE YTNP-RELATED-RELATED"/>
    <property type="match status" value="1"/>
</dbReference>
<dbReference type="HOGENOM" id="CLU_056519_2_0_9"/>
<dbReference type="EMBL" id="ACJA02000004">
    <property type="protein sequence ID" value="EFH94322.1"/>
    <property type="molecule type" value="Genomic_DNA"/>
</dbReference>
<evidence type="ECO:0000256" key="2">
    <source>
        <dbReference type="ARBA" id="ARBA00022723"/>
    </source>
</evidence>
<dbReference type="InterPro" id="IPR001279">
    <property type="entry name" value="Metallo-B-lactamas"/>
</dbReference>
<dbReference type="SUPFAM" id="SSF56281">
    <property type="entry name" value="Metallo-hydrolase/oxidoreductase"/>
    <property type="match status" value="1"/>
</dbReference>
<comment type="caution">
    <text evidence="6">The sequence shown here is derived from an EMBL/GenBank/DDBJ whole genome shotgun (WGS) entry which is preliminary data.</text>
</comment>
<dbReference type="Pfam" id="PF00753">
    <property type="entry name" value="Lactamase_B"/>
    <property type="match status" value="1"/>
</dbReference>
<dbReference type="GO" id="GO:0046872">
    <property type="term" value="F:metal ion binding"/>
    <property type="evidence" value="ECO:0007669"/>
    <property type="project" value="UniProtKB-KW"/>
</dbReference>
<name>A0A0E1X4H4_STAAU</name>
<dbReference type="Proteomes" id="UP000003455">
    <property type="component" value="Chromosome"/>
</dbReference>
<evidence type="ECO:0000259" key="5">
    <source>
        <dbReference type="SMART" id="SM00849"/>
    </source>
</evidence>
<dbReference type="SMART" id="SM00849">
    <property type="entry name" value="Lactamase_B"/>
    <property type="match status" value="1"/>
</dbReference>
<evidence type="ECO:0000256" key="4">
    <source>
        <dbReference type="ARBA" id="ARBA00022833"/>
    </source>
</evidence>
<dbReference type="PANTHER" id="PTHR42978:SF6">
    <property type="entry name" value="QUORUM-QUENCHING LACTONASE YTNP-RELATED"/>
    <property type="match status" value="1"/>
</dbReference>
<evidence type="ECO:0000256" key="1">
    <source>
        <dbReference type="ARBA" id="ARBA00007749"/>
    </source>
</evidence>
<keyword evidence="2" id="KW-0479">Metal-binding</keyword>
<comment type="similarity">
    <text evidence="1">Belongs to the metallo-beta-lactamase superfamily.</text>
</comment>
<organism evidence="6">
    <name type="scientific">Staphylococcus aureus subsp. aureus MN8</name>
    <dbReference type="NCBI Taxonomy" id="548470"/>
    <lineage>
        <taxon>Bacteria</taxon>
        <taxon>Bacillati</taxon>
        <taxon>Bacillota</taxon>
        <taxon>Bacilli</taxon>
        <taxon>Bacillales</taxon>
        <taxon>Staphylococcaceae</taxon>
        <taxon>Staphylococcus</taxon>
    </lineage>
</organism>
<proteinExistence type="inferred from homology"/>
<dbReference type="Gene3D" id="3.60.15.10">
    <property type="entry name" value="Ribonuclease Z/Hydroxyacylglutathione hydrolase-like"/>
    <property type="match status" value="1"/>
</dbReference>
<dbReference type="InterPro" id="IPR051013">
    <property type="entry name" value="MBL_superfamily_lactonases"/>
</dbReference>
<dbReference type="CDD" id="cd07728">
    <property type="entry name" value="YtnP-like_MBL-fold"/>
    <property type="match status" value="1"/>
</dbReference>